<dbReference type="PANTHER" id="PTHR12128:SF66">
    <property type="entry name" value="4-HYDROXY-2-OXOGLUTARATE ALDOLASE, MITOCHONDRIAL"/>
    <property type="match status" value="1"/>
</dbReference>
<evidence type="ECO:0000256" key="1">
    <source>
        <dbReference type="ARBA" id="ARBA00003294"/>
    </source>
</evidence>
<dbReference type="AlphaFoldDB" id="A0A1J5U135"/>
<keyword evidence="5" id="KW-0028">Amino-acid biosynthesis</keyword>
<dbReference type="CDD" id="cd00950">
    <property type="entry name" value="DHDPS"/>
    <property type="match status" value="1"/>
</dbReference>
<evidence type="ECO:0000256" key="10">
    <source>
        <dbReference type="ARBA" id="ARBA00047836"/>
    </source>
</evidence>
<keyword evidence="4" id="KW-0963">Cytoplasm</keyword>
<keyword evidence="6" id="KW-0220">Diaminopimelate biosynthesis</keyword>
<evidence type="ECO:0000256" key="9">
    <source>
        <dbReference type="ARBA" id="ARBA00023270"/>
    </source>
</evidence>
<dbReference type="HAMAP" id="MF_00418">
    <property type="entry name" value="DapA"/>
    <property type="match status" value="1"/>
</dbReference>
<dbReference type="SMART" id="SM01130">
    <property type="entry name" value="DHDPS"/>
    <property type="match status" value="1"/>
</dbReference>
<dbReference type="InterPro" id="IPR013785">
    <property type="entry name" value="Aldolase_TIM"/>
</dbReference>
<evidence type="ECO:0000256" key="6">
    <source>
        <dbReference type="ARBA" id="ARBA00022915"/>
    </source>
</evidence>
<dbReference type="PRINTS" id="PR00146">
    <property type="entry name" value="DHPICSNTHASE"/>
</dbReference>
<dbReference type="NCBIfam" id="TIGR00674">
    <property type="entry name" value="dapA"/>
    <property type="match status" value="1"/>
</dbReference>
<sequence>MQPLFLWQANMIKGSLVAIVTPMQEDGSLDMAAFRALIDFHIAEGTDAIVVVGTTGESPTVDVEEHELLIAEAVKHSAGRIPIIAGTGANSTKEAIELASFSRKAGAVASLTVVPYYNKPTQEGLYQHFKAIAEAVDMPHILYNVPGRTGADLGNDTVLRLAQIENIVGIKDATGGIDRGSDLLQRAPKDFAIYSGDDASTLALMLLGAHGTISVTANVAPRLMHEMCLAALGGDVAKAREINFRLLGLHRQLFVEPNPIPVKWAVARLGKMKNVLRLPLTPLTAAAQPVVEAAMRQAGVI</sequence>
<dbReference type="PROSITE" id="PS00665">
    <property type="entry name" value="DHDPS_1"/>
    <property type="match status" value="1"/>
</dbReference>
<dbReference type="UniPathway" id="UPA00034">
    <property type="reaction ID" value="UER00017"/>
</dbReference>
<comment type="pathway">
    <text evidence="2">Amino-acid biosynthesis; L-lysine biosynthesis via DAP pathway; (S)-tetrahydrodipicolinate from L-aspartate: step 3/4.</text>
</comment>
<comment type="caution">
    <text evidence="11">The sequence shown here is derived from an EMBL/GenBank/DDBJ whole genome shotgun (WGS) entry which is preliminary data.</text>
</comment>
<evidence type="ECO:0000256" key="5">
    <source>
        <dbReference type="ARBA" id="ARBA00022605"/>
    </source>
</evidence>
<dbReference type="GO" id="GO:0009089">
    <property type="term" value="P:lysine biosynthetic process via diaminopimelate"/>
    <property type="evidence" value="ECO:0007669"/>
    <property type="project" value="UniProtKB-UniPathway"/>
</dbReference>
<dbReference type="PANTHER" id="PTHR12128">
    <property type="entry name" value="DIHYDRODIPICOLINATE SYNTHASE"/>
    <property type="match status" value="1"/>
</dbReference>
<organism evidence="11">
    <name type="scientific">mine drainage metagenome</name>
    <dbReference type="NCBI Taxonomy" id="410659"/>
    <lineage>
        <taxon>unclassified sequences</taxon>
        <taxon>metagenomes</taxon>
        <taxon>ecological metagenomes</taxon>
    </lineage>
</organism>
<dbReference type="GO" id="GO:0008840">
    <property type="term" value="F:4-hydroxy-tetrahydrodipicolinate synthase activity"/>
    <property type="evidence" value="ECO:0007669"/>
    <property type="project" value="UniProtKB-EC"/>
</dbReference>
<keyword evidence="8 11" id="KW-0456">Lyase</keyword>
<dbReference type="PROSITE" id="PS00666">
    <property type="entry name" value="DHDPS_2"/>
    <property type="match status" value="1"/>
</dbReference>
<dbReference type="InterPro" id="IPR020624">
    <property type="entry name" value="Schiff_base-form_aldolases_CS"/>
</dbReference>
<keyword evidence="7" id="KW-0457">Lysine biosynthesis</keyword>
<evidence type="ECO:0000256" key="8">
    <source>
        <dbReference type="ARBA" id="ARBA00023239"/>
    </source>
</evidence>
<dbReference type="InterPro" id="IPR005263">
    <property type="entry name" value="DapA"/>
</dbReference>
<evidence type="ECO:0000256" key="7">
    <source>
        <dbReference type="ARBA" id="ARBA00023154"/>
    </source>
</evidence>
<dbReference type="PIRSF" id="PIRSF001365">
    <property type="entry name" value="DHDPS"/>
    <property type="match status" value="1"/>
</dbReference>
<dbReference type="Pfam" id="PF00701">
    <property type="entry name" value="DHDPS"/>
    <property type="match status" value="1"/>
</dbReference>
<proteinExistence type="inferred from homology"/>
<name>A0A1J5U135_9ZZZZ</name>
<dbReference type="GO" id="GO:0019877">
    <property type="term" value="P:diaminopimelate biosynthetic process"/>
    <property type="evidence" value="ECO:0007669"/>
    <property type="project" value="UniProtKB-KW"/>
</dbReference>
<evidence type="ECO:0000313" key="11">
    <source>
        <dbReference type="EMBL" id="OIR19732.1"/>
    </source>
</evidence>
<reference evidence="11" key="1">
    <citation type="submission" date="2016-10" db="EMBL/GenBank/DDBJ databases">
        <title>Sequence of Gallionella enrichment culture.</title>
        <authorList>
            <person name="Poehlein A."/>
            <person name="Muehling M."/>
            <person name="Daniel R."/>
        </authorList>
    </citation>
    <scope>NUCLEOTIDE SEQUENCE</scope>
</reference>
<dbReference type="InterPro" id="IPR002220">
    <property type="entry name" value="DapA-like"/>
</dbReference>
<dbReference type="Gene3D" id="3.20.20.70">
    <property type="entry name" value="Aldolase class I"/>
    <property type="match status" value="1"/>
</dbReference>
<dbReference type="SUPFAM" id="SSF51569">
    <property type="entry name" value="Aldolase"/>
    <property type="match status" value="1"/>
</dbReference>
<comment type="catalytic activity">
    <reaction evidence="10">
        <text>L-aspartate 4-semialdehyde + pyruvate = (2S,4S)-4-hydroxy-2,3,4,5-tetrahydrodipicolinate + H2O + H(+)</text>
        <dbReference type="Rhea" id="RHEA:34171"/>
        <dbReference type="ChEBI" id="CHEBI:15361"/>
        <dbReference type="ChEBI" id="CHEBI:15377"/>
        <dbReference type="ChEBI" id="CHEBI:15378"/>
        <dbReference type="ChEBI" id="CHEBI:67139"/>
        <dbReference type="ChEBI" id="CHEBI:537519"/>
        <dbReference type="EC" id="4.3.3.7"/>
    </reaction>
</comment>
<evidence type="ECO:0000256" key="4">
    <source>
        <dbReference type="ARBA" id="ARBA00022490"/>
    </source>
</evidence>
<comment type="function">
    <text evidence="1">Catalyzes the condensation of (S)-aspartate-beta-semialdehyde [(S)-ASA] and pyruvate to 4-hydroxy-tetrahydrodipicolinate (HTPA).</text>
</comment>
<keyword evidence="9" id="KW-0704">Schiff base</keyword>
<dbReference type="GO" id="GO:0005829">
    <property type="term" value="C:cytosol"/>
    <property type="evidence" value="ECO:0007669"/>
    <property type="project" value="TreeGrafter"/>
</dbReference>
<evidence type="ECO:0000256" key="2">
    <source>
        <dbReference type="ARBA" id="ARBA00005120"/>
    </source>
</evidence>
<evidence type="ECO:0000256" key="3">
    <source>
        <dbReference type="ARBA" id="ARBA00012086"/>
    </source>
</evidence>
<gene>
    <name evidence="11" type="primary">dapA_1</name>
    <name evidence="11" type="ORF">GALL_06160</name>
</gene>
<protein>
    <recommendedName>
        <fullName evidence="3">4-hydroxy-tetrahydrodipicolinate synthase</fullName>
        <ecNumber evidence="3">4.3.3.7</ecNumber>
    </recommendedName>
</protein>
<dbReference type="EC" id="4.3.3.7" evidence="3"/>
<dbReference type="EMBL" id="MLJW01000001">
    <property type="protein sequence ID" value="OIR19732.1"/>
    <property type="molecule type" value="Genomic_DNA"/>
</dbReference>
<dbReference type="InterPro" id="IPR020625">
    <property type="entry name" value="Schiff_base-form_aldolases_AS"/>
</dbReference>
<accession>A0A1J5U135</accession>